<keyword evidence="2" id="KW-1185">Reference proteome</keyword>
<proteinExistence type="predicted"/>
<dbReference type="GeneID" id="68616896"/>
<dbReference type="Gene3D" id="3.20.20.80">
    <property type="entry name" value="Glycosidases"/>
    <property type="match status" value="1"/>
</dbReference>
<name>A0AAV3UJB0_9EURY</name>
<dbReference type="RefSeq" id="WP_227778159.1">
    <property type="nucleotide sequence ID" value="NZ_BAABKX010000013.1"/>
</dbReference>
<sequence length="387" mass="42705">MTAVWSYPWALYSCGLDEELERLADIGVDALNVASHYHSVQTLVPRSPDDRFTQYPGGCYFAPDPNMFTDTPISPRINEVNGRTDALATIVNSAARRDIDVNAWTVCLHNSRLGAAHPEFCVRSAFGDAHDHSLCPSHPEVRTYFAGIVASLADYDVSRIDLESIGFPNVFHGHGANFGHQKEQVLTTPTERFLLSQCFCEGCRSAARNHPVDMDTVEQRVRELLRDSFRGPNHSPPSFATLIERDATLDALVAFRASVIERFVTDLAAASGEVPLNYYVADGFGPNPDDGWPAGVRPDRIDEHLDAVTAMCYTEDFDVAVERVEAVREQYDASVNAAVTLDPSIISTESAFHELTDAIRDVGGGPLNIYNHSLMGEEQVRWLSAMD</sequence>
<dbReference type="Proteomes" id="UP001501729">
    <property type="component" value="Unassembled WGS sequence"/>
</dbReference>
<dbReference type="InterPro" id="IPR017853">
    <property type="entry name" value="GH"/>
</dbReference>
<organism evidence="1 2">
    <name type="scientific">Haladaptatus pallidirubidus</name>
    <dbReference type="NCBI Taxonomy" id="1008152"/>
    <lineage>
        <taxon>Archaea</taxon>
        <taxon>Methanobacteriati</taxon>
        <taxon>Methanobacteriota</taxon>
        <taxon>Stenosarchaea group</taxon>
        <taxon>Halobacteria</taxon>
        <taxon>Halobacteriales</taxon>
        <taxon>Haladaptataceae</taxon>
        <taxon>Haladaptatus</taxon>
    </lineage>
</organism>
<dbReference type="AlphaFoldDB" id="A0AAV3UJB0"/>
<comment type="caution">
    <text evidence="1">The sequence shown here is derived from an EMBL/GenBank/DDBJ whole genome shotgun (WGS) entry which is preliminary data.</text>
</comment>
<gene>
    <name evidence="1" type="ORF">GCM10025751_30510</name>
</gene>
<evidence type="ECO:0000313" key="2">
    <source>
        <dbReference type="Proteomes" id="UP001501729"/>
    </source>
</evidence>
<accession>A0AAV3UJB0</accession>
<dbReference type="SUPFAM" id="SSF51445">
    <property type="entry name" value="(Trans)glycosidases"/>
    <property type="match status" value="1"/>
</dbReference>
<evidence type="ECO:0008006" key="3">
    <source>
        <dbReference type="Google" id="ProtNLM"/>
    </source>
</evidence>
<evidence type="ECO:0000313" key="1">
    <source>
        <dbReference type="EMBL" id="GAA5053362.1"/>
    </source>
</evidence>
<reference evidence="1 2" key="1">
    <citation type="journal article" date="2019" name="Int. J. Syst. Evol. Microbiol.">
        <title>The Global Catalogue of Microorganisms (GCM) 10K type strain sequencing project: providing services to taxonomists for standard genome sequencing and annotation.</title>
        <authorList>
            <consortium name="The Broad Institute Genomics Platform"/>
            <consortium name="The Broad Institute Genome Sequencing Center for Infectious Disease"/>
            <person name="Wu L."/>
            <person name="Ma J."/>
        </authorList>
    </citation>
    <scope>NUCLEOTIDE SEQUENCE [LARGE SCALE GENOMIC DNA]</scope>
    <source>
        <strain evidence="1 2">JCM 17504</strain>
    </source>
</reference>
<protein>
    <recommendedName>
        <fullName evidence="3">DUF4015 domain-containing protein</fullName>
    </recommendedName>
</protein>
<dbReference type="EMBL" id="BAABKX010000013">
    <property type="protein sequence ID" value="GAA5053362.1"/>
    <property type="molecule type" value="Genomic_DNA"/>
</dbReference>